<dbReference type="eggNOG" id="ENOG502TGR7">
    <property type="taxonomic scope" value="Eukaryota"/>
</dbReference>
<evidence type="ECO:0000313" key="7">
    <source>
        <dbReference type="EMBL" id="EFP10782.1"/>
    </source>
</evidence>
<dbReference type="InParanoid" id="E3MWS9"/>
<feature type="transmembrane region" description="Helical" evidence="6">
    <location>
        <begin position="124"/>
        <end position="146"/>
    </location>
</feature>
<proteinExistence type="inferred from homology"/>
<accession>E3MWS9</accession>
<keyword evidence="4 6" id="KW-1133">Transmembrane helix</keyword>
<feature type="transmembrane region" description="Helical" evidence="6">
    <location>
        <begin position="166"/>
        <end position="187"/>
    </location>
</feature>
<feature type="transmembrane region" description="Helical" evidence="6">
    <location>
        <begin position="6"/>
        <end position="33"/>
    </location>
</feature>
<dbReference type="HOGENOM" id="CLU_467894_0_0_1"/>
<dbReference type="EMBL" id="DS268488">
    <property type="protein sequence ID" value="EFP10782.1"/>
    <property type="molecule type" value="Genomic_DNA"/>
</dbReference>
<dbReference type="PANTHER" id="PTHR31114">
    <property type="entry name" value="SERPENTINE RECEPTOR CLASS GAMMA"/>
    <property type="match status" value="1"/>
</dbReference>
<dbReference type="InterPro" id="IPR000609">
    <property type="entry name" value="7TM_GPCR_serpentine_rcpt_Srg"/>
</dbReference>
<name>E3MWS9_CAERE</name>
<dbReference type="Pfam" id="PF02118">
    <property type="entry name" value="Srg"/>
    <property type="match status" value="1"/>
</dbReference>
<protein>
    <recommendedName>
        <fullName evidence="6">Serpentine receptor class gamma</fullName>
    </recommendedName>
</protein>
<comment type="subcellular location">
    <subcellularLocation>
        <location evidence="1">Membrane</location>
        <topology evidence="1">Multi-pass membrane protein</topology>
    </subcellularLocation>
</comment>
<evidence type="ECO:0000313" key="8">
    <source>
        <dbReference type="Proteomes" id="UP000008281"/>
    </source>
</evidence>
<organism evidence="8">
    <name type="scientific">Caenorhabditis remanei</name>
    <name type="common">Caenorhabditis vulgaris</name>
    <dbReference type="NCBI Taxonomy" id="31234"/>
    <lineage>
        <taxon>Eukaryota</taxon>
        <taxon>Metazoa</taxon>
        <taxon>Ecdysozoa</taxon>
        <taxon>Nematoda</taxon>
        <taxon>Chromadorea</taxon>
        <taxon>Rhabditida</taxon>
        <taxon>Rhabditina</taxon>
        <taxon>Rhabditomorpha</taxon>
        <taxon>Rhabditoidea</taxon>
        <taxon>Rhabditidae</taxon>
        <taxon>Peloderinae</taxon>
        <taxon>Caenorhabditis</taxon>
    </lineage>
</organism>
<gene>
    <name evidence="7" type="ORF">CRE_02487</name>
</gene>
<reference evidence="7" key="1">
    <citation type="submission" date="2007-07" db="EMBL/GenBank/DDBJ databases">
        <title>PCAP assembly of the Caenorhabditis remanei genome.</title>
        <authorList>
            <consortium name="The Caenorhabditis remanei Sequencing Consortium"/>
            <person name="Wilson R.K."/>
        </authorList>
    </citation>
    <scope>NUCLEOTIDE SEQUENCE [LARGE SCALE GENOMIC DNA]</scope>
    <source>
        <strain evidence="7">PB4641</strain>
    </source>
</reference>
<dbReference type="Proteomes" id="UP000008281">
    <property type="component" value="Unassembled WGS sequence"/>
</dbReference>
<dbReference type="GO" id="GO:0004888">
    <property type="term" value="F:transmembrane signaling receptor activity"/>
    <property type="evidence" value="ECO:0007669"/>
    <property type="project" value="InterPro"/>
</dbReference>
<dbReference type="GO" id="GO:0016020">
    <property type="term" value="C:membrane"/>
    <property type="evidence" value="ECO:0007669"/>
    <property type="project" value="UniProtKB-SubCell"/>
</dbReference>
<comment type="caution">
    <text evidence="6">Lacks conserved residue(s) required for the propagation of feature annotation.</text>
</comment>
<dbReference type="GO" id="GO:0007606">
    <property type="term" value="P:sensory perception of chemical stimulus"/>
    <property type="evidence" value="ECO:0007669"/>
    <property type="project" value="UniProtKB-UniRule"/>
</dbReference>
<feature type="transmembrane region" description="Helical" evidence="6">
    <location>
        <begin position="207"/>
        <end position="227"/>
    </location>
</feature>
<evidence type="ECO:0000256" key="2">
    <source>
        <dbReference type="ARBA" id="ARBA00005692"/>
    </source>
</evidence>
<comment type="similarity">
    <text evidence="2 6">Belongs to the nematode receptor-like protein srg family.</text>
</comment>
<dbReference type="InterPro" id="IPR052880">
    <property type="entry name" value="NRL-Serpentine_Class_Gamma"/>
</dbReference>
<evidence type="ECO:0000256" key="6">
    <source>
        <dbReference type="RuleBase" id="RU280813"/>
    </source>
</evidence>
<evidence type="ECO:0000256" key="5">
    <source>
        <dbReference type="ARBA" id="ARBA00023136"/>
    </source>
</evidence>
<evidence type="ECO:0000256" key="4">
    <source>
        <dbReference type="ARBA" id="ARBA00022989"/>
    </source>
</evidence>
<dbReference type="STRING" id="31234.E3MWS9"/>
<keyword evidence="3 6" id="KW-0812">Transmembrane</keyword>
<keyword evidence="5 6" id="KW-0472">Membrane</keyword>
<evidence type="ECO:0000256" key="3">
    <source>
        <dbReference type="ARBA" id="ARBA00022692"/>
    </source>
</evidence>
<dbReference type="AlphaFoldDB" id="E3MWS9"/>
<sequence length="583" mass="67169">MLDFIFKFWLFYGSASLLLMVFLIILLSTDIIFSHSFYRIITMDILLNIFFWLNTWPLRIIYRGEDSETLLWIYESSPKILDIVSFLDIASFHIQTMSSIIICIHRLSTVIVENSNRFWKRWYLFCYLGIGVYSCLAAKLVALPEISYDYESRVFLEPSIKDESQIIVGFSLVYIILIIIIGTVTLLKIRNRLLAHAHHNTFLLKKISKITIVNSCVYAVLVLRTVFSSTWSFKYRNELVMTISDVIHSLFFLSFASKRTKEMIKSTSHRKYISLCIDTYSVPSRVSLTLKVNDTYKIVVMWSFIRPPLALEILPPVVLDIDGLKVKCCLGFDAVTSAPTIFCNQNIRKKICASIHNYAWNLFGQPPHIIVMCNKELEDVGIHGTAKLCYLPAQCFDGRIVDRFFRNFNVTNTLIMGSVAGTHKYPVPDDSPFYKTNNLGFGNCAWVPNILKKFQGRNGVFLGATVENSEVFDFLKTWSEGEGNIELESIVVRKRTGIHGDSLLDRNLILESFYMKQWDPLRRQAEFDFQIDMKHFLTCSKVELSFDCTDQFDIERKTDGMLATVVINTGGFDFFVWRNSAII</sequence>
<dbReference type="PANTHER" id="PTHR31114:SF4">
    <property type="entry name" value="SERPENTINE RECEPTOR CLASS GAMMA-RELATED"/>
    <property type="match status" value="1"/>
</dbReference>
<keyword evidence="8" id="KW-1185">Reference proteome</keyword>
<evidence type="ECO:0000256" key="1">
    <source>
        <dbReference type="ARBA" id="ARBA00004141"/>
    </source>
</evidence>